<dbReference type="STRING" id="402596.SAMN04489844_1825"/>
<keyword evidence="1" id="KW-0812">Transmembrane</keyword>
<accession>A0A1H4QDR1</accession>
<feature type="transmembrane region" description="Helical" evidence="1">
    <location>
        <begin position="37"/>
        <end position="58"/>
    </location>
</feature>
<evidence type="ECO:0000256" key="1">
    <source>
        <dbReference type="SAM" id="Phobius"/>
    </source>
</evidence>
<keyword evidence="1" id="KW-0472">Membrane</keyword>
<evidence type="ECO:0000313" key="2">
    <source>
        <dbReference type="EMBL" id="SEC17785.1"/>
    </source>
</evidence>
<evidence type="ECO:0000313" key="3">
    <source>
        <dbReference type="Proteomes" id="UP000198742"/>
    </source>
</evidence>
<dbReference type="Proteomes" id="UP000198742">
    <property type="component" value="Unassembled WGS sequence"/>
</dbReference>
<feature type="transmembrane region" description="Helical" evidence="1">
    <location>
        <begin position="405"/>
        <end position="427"/>
    </location>
</feature>
<keyword evidence="1" id="KW-1133">Transmembrane helix</keyword>
<protein>
    <recommendedName>
        <fullName evidence="4">WD40-like Beta Propeller Repeat</fullName>
    </recommendedName>
</protein>
<dbReference type="SUPFAM" id="SSF82171">
    <property type="entry name" value="DPP6 N-terminal domain-like"/>
    <property type="match status" value="1"/>
</dbReference>
<dbReference type="EMBL" id="FNRT01000002">
    <property type="protein sequence ID" value="SEC17785.1"/>
    <property type="molecule type" value="Genomic_DNA"/>
</dbReference>
<dbReference type="InterPro" id="IPR011042">
    <property type="entry name" value="6-blade_b-propeller_TolB-like"/>
</dbReference>
<dbReference type="Gene3D" id="2.120.10.30">
    <property type="entry name" value="TolB, C-terminal domain"/>
    <property type="match status" value="1"/>
</dbReference>
<proteinExistence type="predicted"/>
<gene>
    <name evidence="2" type="ORF">SAMN04489844_1825</name>
</gene>
<name>A0A1H4QDR1_9ACTN</name>
<reference evidence="3" key="1">
    <citation type="submission" date="2016-10" db="EMBL/GenBank/DDBJ databases">
        <authorList>
            <person name="Varghese N."/>
            <person name="Submissions S."/>
        </authorList>
    </citation>
    <scope>NUCLEOTIDE SEQUENCE [LARGE SCALE GENOMIC DNA]</scope>
    <source>
        <strain evidence="3">DSM 22017</strain>
    </source>
</reference>
<dbReference type="RefSeq" id="WP_090968822.1">
    <property type="nucleotide sequence ID" value="NZ_FNRT01000002.1"/>
</dbReference>
<evidence type="ECO:0008006" key="4">
    <source>
        <dbReference type="Google" id="ProtNLM"/>
    </source>
</evidence>
<dbReference type="AlphaFoldDB" id="A0A1H4QDR1"/>
<dbReference type="OrthoDB" id="3775546at2"/>
<sequence length="432" mass="45663">MSDLRTNLQRLADSADPLPVDDDLWQRGQASRRRGQALVVAAVLAIIASVTWSAVLLGTGDREARTASTDVVPGGAIPSRIDDIPSDLEVTTQLDLGLASAAFISSTTSDPVVITATDGVPHRLGLPGWIRDGTELGERVNQSLALSPDGTRLAWQAADSDDGHPVIGVLDLSTGEWKAYAQSPGAGIRLREMSWSPDSAWLAWIADDLPNVQVGRLRPGSAPQSDVTALTANIQDVAVSADGTLVISRPSGGLYEVEGDDATRLTRADGVGAGRFSPDGRQLSLRSGIDPTSFTLDLATGKVLEHPFPAGTFEDAAVLQQGWLDDRLQLLLVQSSAMPDQREMVVTTPTVGPTSTWRRSVGLVEAGPAVDLSLAVDLVPDLDGTSSQQLTHDFGDPFGSDPRDLSWIIGLGVAAAIAVLMALRWLLRRLLG</sequence>
<keyword evidence="3" id="KW-1185">Reference proteome</keyword>
<organism evidence="2 3">
    <name type="scientific">Nocardioides exalbidus</name>
    <dbReference type="NCBI Taxonomy" id="402596"/>
    <lineage>
        <taxon>Bacteria</taxon>
        <taxon>Bacillati</taxon>
        <taxon>Actinomycetota</taxon>
        <taxon>Actinomycetes</taxon>
        <taxon>Propionibacteriales</taxon>
        <taxon>Nocardioidaceae</taxon>
        <taxon>Nocardioides</taxon>
    </lineage>
</organism>